<name>A0A5C6DP57_9BACT</name>
<reference evidence="2 3" key="1">
    <citation type="submission" date="2019-02" db="EMBL/GenBank/DDBJ databases">
        <title>Deep-cultivation of Planctomycetes and their phenomic and genomic characterization uncovers novel biology.</title>
        <authorList>
            <person name="Wiegand S."/>
            <person name="Jogler M."/>
            <person name="Boedeker C."/>
            <person name="Pinto D."/>
            <person name="Vollmers J."/>
            <person name="Rivas-Marin E."/>
            <person name="Kohn T."/>
            <person name="Peeters S.H."/>
            <person name="Heuer A."/>
            <person name="Rast P."/>
            <person name="Oberbeckmann S."/>
            <person name="Bunk B."/>
            <person name="Jeske O."/>
            <person name="Meyerdierks A."/>
            <person name="Storesund J.E."/>
            <person name="Kallscheuer N."/>
            <person name="Luecker S."/>
            <person name="Lage O.M."/>
            <person name="Pohl T."/>
            <person name="Merkel B.J."/>
            <person name="Hornburger P."/>
            <person name="Mueller R.-W."/>
            <person name="Bruemmer F."/>
            <person name="Labrenz M."/>
            <person name="Spormann A.M."/>
            <person name="Op Den Camp H."/>
            <person name="Overmann J."/>
            <person name="Amann R."/>
            <person name="Jetten M.S.M."/>
            <person name="Mascher T."/>
            <person name="Medema M.H."/>
            <person name="Devos D.P."/>
            <person name="Kaster A.-K."/>
            <person name="Ovreas L."/>
            <person name="Rohde M."/>
            <person name="Galperin M.Y."/>
            <person name="Jogler C."/>
        </authorList>
    </citation>
    <scope>NUCLEOTIDE SEQUENCE [LARGE SCALE GENOMIC DNA]</scope>
    <source>
        <strain evidence="2 3">Q31b</strain>
    </source>
</reference>
<keyword evidence="1" id="KW-0472">Membrane</keyword>
<sequence>MQRACHVWAWANRKRVPVLPPVSPMGRVPCVTSLMRGGGSSLAPSRGRSLEQSKSASRAFAGASLDFIAFDQSSAKLVAHPPGGVGFPLVNATTESGNLALRQKRTLGLRFFVAVASSRRTGAGGPSHDIPHPKDKTGRNRTPFLLKIVVEEIFVEFIIIIFFVEFVGCFAAC</sequence>
<accession>A0A5C6DP57</accession>
<evidence type="ECO:0000313" key="2">
    <source>
        <dbReference type="EMBL" id="TWU39083.1"/>
    </source>
</evidence>
<keyword evidence="3" id="KW-1185">Reference proteome</keyword>
<evidence type="ECO:0000256" key="1">
    <source>
        <dbReference type="SAM" id="Phobius"/>
    </source>
</evidence>
<feature type="transmembrane region" description="Helical" evidence="1">
    <location>
        <begin position="144"/>
        <end position="164"/>
    </location>
</feature>
<keyword evidence="1" id="KW-1133">Transmembrane helix</keyword>
<proteinExistence type="predicted"/>
<keyword evidence="1" id="KW-0812">Transmembrane</keyword>
<dbReference type="Proteomes" id="UP000315471">
    <property type="component" value="Unassembled WGS sequence"/>
</dbReference>
<dbReference type="AlphaFoldDB" id="A0A5C6DP57"/>
<protein>
    <submittedName>
        <fullName evidence="2">Uncharacterized protein</fullName>
    </submittedName>
</protein>
<evidence type="ECO:0000313" key="3">
    <source>
        <dbReference type="Proteomes" id="UP000315471"/>
    </source>
</evidence>
<gene>
    <name evidence="2" type="ORF">Q31b_41650</name>
</gene>
<comment type="caution">
    <text evidence="2">The sequence shown here is derived from an EMBL/GenBank/DDBJ whole genome shotgun (WGS) entry which is preliminary data.</text>
</comment>
<dbReference type="EMBL" id="SJPY01000006">
    <property type="protein sequence ID" value="TWU39083.1"/>
    <property type="molecule type" value="Genomic_DNA"/>
</dbReference>
<organism evidence="2 3">
    <name type="scientific">Novipirellula aureliae</name>
    <dbReference type="NCBI Taxonomy" id="2527966"/>
    <lineage>
        <taxon>Bacteria</taxon>
        <taxon>Pseudomonadati</taxon>
        <taxon>Planctomycetota</taxon>
        <taxon>Planctomycetia</taxon>
        <taxon>Pirellulales</taxon>
        <taxon>Pirellulaceae</taxon>
        <taxon>Novipirellula</taxon>
    </lineage>
</organism>